<evidence type="ECO:0000256" key="1">
    <source>
        <dbReference type="SAM" id="MobiDB-lite"/>
    </source>
</evidence>
<organism evidence="2 3">
    <name type="scientific">Linnemannia gamsii</name>
    <dbReference type="NCBI Taxonomy" id="64522"/>
    <lineage>
        <taxon>Eukaryota</taxon>
        <taxon>Fungi</taxon>
        <taxon>Fungi incertae sedis</taxon>
        <taxon>Mucoromycota</taxon>
        <taxon>Mortierellomycotina</taxon>
        <taxon>Mortierellomycetes</taxon>
        <taxon>Mortierellales</taxon>
        <taxon>Mortierellaceae</taxon>
        <taxon>Linnemannia</taxon>
    </lineage>
</organism>
<dbReference type="Proteomes" id="UP001194696">
    <property type="component" value="Unassembled WGS sequence"/>
</dbReference>
<feature type="region of interest" description="Disordered" evidence="1">
    <location>
        <begin position="239"/>
        <end position="275"/>
    </location>
</feature>
<protein>
    <submittedName>
        <fullName evidence="2">Uncharacterized protein</fullName>
    </submittedName>
</protein>
<proteinExistence type="predicted"/>
<keyword evidence="3" id="KW-1185">Reference proteome</keyword>
<evidence type="ECO:0000313" key="2">
    <source>
        <dbReference type="EMBL" id="KAG0277800.1"/>
    </source>
</evidence>
<sequence length="318" mass="35125">MMLNLSLTGNASSVTKITLELLERVLAADEAEGQDDILLHERLVTRQNCPIYDWPGATMEEPATIAKRLMFKVPQLPMSWWSSSDREDVTSLLSFRAGLEKGYCHASGDYQLGSSSTNSTTENDNTGEDKKCIRVRHLIRFIFQVRGLGDPSTSPGTIETETIHREANVWIVGNQEYRGDETLPPSYYRSFSTTLVDGDKILEIDQRAMEALRDDIPDLISPPCYEDCLARLSPTVSLSSTVGRNSGEGSRSSSVSSSPTLASWRPSTDSERSGMMMDTNVSHFSLADSHASQDTLAYDLQAYTSRYSHACPVAVFAT</sequence>
<evidence type="ECO:0000313" key="3">
    <source>
        <dbReference type="Proteomes" id="UP001194696"/>
    </source>
</evidence>
<comment type="caution">
    <text evidence="2">The sequence shown here is derived from an EMBL/GenBank/DDBJ whole genome shotgun (WGS) entry which is preliminary data.</text>
</comment>
<reference evidence="2 3" key="1">
    <citation type="journal article" date="2020" name="Fungal Divers.">
        <title>Resolving the Mortierellaceae phylogeny through synthesis of multi-gene phylogenetics and phylogenomics.</title>
        <authorList>
            <person name="Vandepol N."/>
            <person name="Liber J."/>
            <person name="Desiro A."/>
            <person name="Na H."/>
            <person name="Kennedy M."/>
            <person name="Barry K."/>
            <person name="Grigoriev I.V."/>
            <person name="Miller A.N."/>
            <person name="O'Donnell K."/>
            <person name="Stajich J.E."/>
            <person name="Bonito G."/>
        </authorList>
    </citation>
    <scope>NUCLEOTIDE SEQUENCE [LARGE SCALE GENOMIC DNA]</scope>
    <source>
        <strain evidence="2 3">AD045</strain>
    </source>
</reference>
<dbReference type="EMBL" id="JAAAIM010001519">
    <property type="protein sequence ID" value="KAG0277800.1"/>
    <property type="molecule type" value="Genomic_DNA"/>
</dbReference>
<accession>A0ABQ7JKH9</accession>
<name>A0ABQ7JKH9_9FUNG</name>
<feature type="compositionally biased region" description="Low complexity" evidence="1">
    <location>
        <begin position="242"/>
        <end position="258"/>
    </location>
</feature>
<gene>
    <name evidence="2" type="ORF">BGZ96_002697</name>
</gene>